<dbReference type="InterPro" id="IPR038765">
    <property type="entry name" value="Papain-like_cys_pep_sf"/>
</dbReference>
<evidence type="ECO:0000256" key="2">
    <source>
        <dbReference type="ARBA" id="ARBA00022670"/>
    </source>
</evidence>
<keyword evidence="4" id="KW-0788">Thiol protease</keyword>
<keyword evidence="2" id="KW-0645">Protease</keyword>
<gene>
    <name evidence="6" type="ORF">QQF64_036007</name>
</gene>
<sequence>MKRNRDQVGSLKVFSFSTFFYPKLQCGEGHATVKNWTKAVDLFLFDLVFVPLHLGMHWALAVIDFKSQTIQCYDSIGQRHDEICHVLLKYLTEEYRVKKGCILEAARWTVGRMRTNAIPKQVNGNDCGIFTCKYADFLSQGKPLTFRQCDIPLFRKVMVWEIIHEKILQLVIYFFNFNKICTYNSVVEIKLFRSWMKHKHLEMKIFFQDAVQFIRRDQHQSPAVCL</sequence>
<comment type="similarity">
    <text evidence="1">Belongs to the peptidase C48 family.</text>
</comment>
<dbReference type="Proteomes" id="UP001558613">
    <property type="component" value="Unassembled WGS sequence"/>
</dbReference>
<protein>
    <recommendedName>
        <fullName evidence="5">Ubiquitin-like protease family profile domain-containing protein</fullName>
    </recommendedName>
</protein>
<evidence type="ECO:0000256" key="1">
    <source>
        <dbReference type="ARBA" id="ARBA00005234"/>
    </source>
</evidence>
<evidence type="ECO:0000259" key="5">
    <source>
        <dbReference type="PROSITE" id="PS50600"/>
    </source>
</evidence>
<dbReference type="Pfam" id="PF02902">
    <property type="entry name" value="Peptidase_C48"/>
    <property type="match status" value="1"/>
</dbReference>
<dbReference type="InterPro" id="IPR003653">
    <property type="entry name" value="Peptidase_C48_C"/>
</dbReference>
<evidence type="ECO:0000313" key="7">
    <source>
        <dbReference type="Proteomes" id="UP001558613"/>
    </source>
</evidence>
<dbReference type="SUPFAM" id="SSF54001">
    <property type="entry name" value="Cysteine proteinases"/>
    <property type="match status" value="1"/>
</dbReference>
<comment type="caution">
    <text evidence="6">The sequence shown here is derived from an EMBL/GenBank/DDBJ whole genome shotgun (WGS) entry which is preliminary data.</text>
</comment>
<keyword evidence="7" id="KW-1185">Reference proteome</keyword>
<evidence type="ECO:0000313" key="6">
    <source>
        <dbReference type="EMBL" id="KAL1276384.1"/>
    </source>
</evidence>
<evidence type="ECO:0000256" key="4">
    <source>
        <dbReference type="ARBA" id="ARBA00022807"/>
    </source>
</evidence>
<dbReference type="EMBL" id="JAYMGO010000004">
    <property type="protein sequence ID" value="KAL1276384.1"/>
    <property type="molecule type" value="Genomic_DNA"/>
</dbReference>
<keyword evidence="3" id="KW-0378">Hydrolase</keyword>
<dbReference type="PANTHER" id="PTHR12606:SF11">
    <property type="entry name" value="SENTRIN-SPECIFIC PROTEASE 2"/>
    <property type="match status" value="1"/>
</dbReference>
<dbReference type="Gene3D" id="3.40.395.10">
    <property type="entry name" value="Adenoviral Proteinase, Chain A"/>
    <property type="match status" value="1"/>
</dbReference>
<proteinExistence type="inferred from homology"/>
<accession>A0ABR3NHI2</accession>
<name>A0ABR3NHI2_9TELE</name>
<reference evidence="6 7" key="1">
    <citation type="submission" date="2023-09" db="EMBL/GenBank/DDBJ databases">
        <authorList>
            <person name="Wang M."/>
        </authorList>
    </citation>
    <scope>NUCLEOTIDE SEQUENCE [LARGE SCALE GENOMIC DNA]</scope>
    <source>
        <strain evidence="6">GT-2023</strain>
        <tissue evidence="6">Liver</tissue>
    </source>
</reference>
<dbReference type="PROSITE" id="PS50600">
    <property type="entry name" value="ULP_PROTEASE"/>
    <property type="match status" value="1"/>
</dbReference>
<feature type="domain" description="Ubiquitin-like protease family profile" evidence="5">
    <location>
        <begin position="1"/>
        <end position="138"/>
    </location>
</feature>
<evidence type="ECO:0000256" key="3">
    <source>
        <dbReference type="ARBA" id="ARBA00022801"/>
    </source>
</evidence>
<organism evidence="6 7">
    <name type="scientific">Cirrhinus molitorella</name>
    <name type="common">mud carp</name>
    <dbReference type="NCBI Taxonomy" id="172907"/>
    <lineage>
        <taxon>Eukaryota</taxon>
        <taxon>Metazoa</taxon>
        <taxon>Chordata</taxon>
        <taxon>Craniata</taxon>
        <taxon>Vertebrata</taxon>
        <taxon>Euteleostomi</taxon>
        <taxon>Actinopterygii</taxon>
        <taxon>Neopterygii</taxon>
        <taxon>Teleostei</taxon>
        <taxon>Ostariophysi</taxon>
        <taxon>Cypriniformes</taxon>
        <taxon>Cyprinidae</taxon>
        <taxon>Labeoninae</taxon>
        <taxon>Labeonini</taxon>
        <taxon>Cirrhinus</taxon>
    </lineage>
</organism>
<dbReference type="PANTHER" id="PTHR12606">
    <property type="entry name" value="SENTRIN/SUMO-SPECIFIC PROTEASE"/>
    <property type="match status" value="1"/>
</dbReference>